<dbReference type="AlphaFoldDB" id="A0A7X9HI05"/>
<comment type="caution">
    <text evidence="2">The sequence shown here is derived from an EMBL/GenBank/DDBJ whole genome shotgun (WGS) entry which is preliminary data.</text>
</comment>
<feature type="transmembrane region" description="Helical" evidence="1">
    <location>
        <begin position="47"/>
        <end position="68"/>
    </location>
</feature>
<proteinExistence type="predicted"/>
<name>A0A7X9HI05_UNCKA</name>
<sequence length="76" mass="8297">MKQMAKMLIGVVLALLGLLWFLQGAGILNIAPILCFANCEPITGGSIVWAIVGFLFFIMGTMLLRGYFKNSSEKKS</sequence>
<accession>A0A7X9HI05</accession>
<keyword evidence="1" id="KW-1133">Transmembrane helix</keyword>
<reference evidence="2 3" key="1">
    <citation type="journal article" date="2020" name="Biotechnol. Biofuels">
        <title>New insights from the biogas microbiome by comprehensive genome-resolved metagenomics of nearly 1600 species originating from multiple anaerobic digesters.</title>
        <authorList>
            <person name="Campanaro S."/>
            <person name="Treu L."/>
            <person name="Rodriguez-R L.M."/>
            <person name="Kovalovszki A."/>
            <person name="Ziels R.M."/>
            <person name="Maus I."/>
            <person name="Zhu X."/>
            <person name="Kougias P.G."/>
            <person name="Basile A."/>
            <person name="Luo G."/>
            <person name="Schluter A."/>
            <person name="Konstantinidis K.T."/>
            <person name="Angelidaki I."/>
        </authorList>
    </citation>
    <scope>NUCLEOTIDE SEQUENCE [LARGE SCALE GENOMIC DNA]</scope>
    <source>
        <strain evidence="2">AS27yjCOA_165</strain>
    </source>
</reference>
<keyword evidence="1" id="KW-0812">Transmembrane</keyword>
<organism evidence="2 3">
    <name type="scientific">candidate division WWE3 bacterium</name>
    <dbReference type="NCBI Taxonomy" id="2053526"/>
    <lineage>
        <taxon>Bacteria</taxon>
        <taxon>Katanobacteria</taxon>
    </lineage>
</organism>
<dbReference type="Proteomes" id="UP000526033">
    <property type="component" value="Unassembled WGS sequence"/>
</dbReference>
<evidence type="ECO:0000313" key="3">
    <source>
        <dbReference type="Proteomes" id="UP000526033"/>
    </source>
</evidence>
<protein>
    <submittedName>
        <fullName evidence="2">Uncharacterized protein</fullName>
    </submittedName>
</protein>
<evidence type="ECO:0000313" key="2">
    <source>
        <dbReference type="EMBL" id="NMB70119.1"/>
    </source>
</evidence>
<keyword evidence="1" id="KW-0472">Membrane</keyword>
<gene>
    <name evidence="2" type="ORF">GYA27_02870</name>
</gene>
<evidence type="ECO:0000256" key="1">
    <source>
        <dbReference type="SAM" id="Phobius"/>
    </source>
</evidence>
<dbReference type="EMBL" id="JAAZNL010000030">
    <property type="protein sequence ID" value="NMB70119.1"/>
    <property type="molecule type" value="Genomic_DNA"/>
</dbReference>